<evidence type="ECO:0000313" key="1">
    <source>
        <dbReference type="EMBL" id="JAD36465.1"/>
    </source>
</evidence>
<accession>A0A0A8ZI94</accession>
<name>A0A0A8ZI94_ARUDO</name>
<protein>
    <submittedName>
        <fullName evidence="1">Uncharacterized protein</fullName>
    </submittedName>
</protein>
<proteinExistence type="predicted"/>
<reference evidence="1" key="1">
    <citation type="submission" date="2014-09" db="EMBL/GenBank/DDBJ databases">
        <authorList>
            <person name="Magalhaes I.L.F."/>
            <person name="Oliveira U."/>
            <person name="Santos F.R."/>
            <person name="Vidigal T.H.D.A."/>
            <person name="Brescovit A.D."/>
            <person name="Santos A.J."/>
        </authorList>
    </citation>
    <scope>NUCLEOTIDE SEQUENCE</scope>
    <source>
        <tissue evidence="1">Shoot tissue taken approximately 20 cm above the soil surface</tissue>
    </source>
</reference>
<dbReference type="AlphaFoldDB" id="A0A0A8ZI94"/>
<sequence>MLLLMEIAALAHKPGSRAIGTSLVSSLPKYFGSPLFCCNNR</sequence>
<organism evidence="1">
    <name type="scientific">Arundo donax</name>
    <name type="common">Giant reed</name>
    <name type="synonym">Donax arundinaceus</name>
    <dbReference type="NCBI Taxonomy" id="35708"/>
    <lineage>
        <taxon>Eukaryota</taxon>
        <taxon>Viridiplantae</taxon>
        <taxon>Streptophyta</taxon>
        <taxon>Embryophyta</taxon>
        <taxon>Tracheophyta</taxon>
        <taxon>Spermatophyta</taxon>
        <taxon>Magnoliopsida</taxon>
        <taxon>Liliopsida</taxon>
        <taxon>Poales</taxon>
        <taxon>Poaceae</taxon>
        <taxon>PACMAD clade</taxon>
        <taxon>Arundinoideae</taxon>
        <taxon>Arundineae</taxon>
        <taxon>Arundo</taxon>
    </lineage>
</organism>
<reference evidence="1" key="2">
    <citation type="journal article" date="2015" name="Data Brief">
        <title>Shoot transcriptome of the giant reed, Arundo donax.</title>
        <authorList>
            <person name="Barrero R.A."/>
            <person name="Guerrero F.D."/>
            <person name="Moolhuijzen P."/>
            <person name="Goolsby J.A."/>
            <person name="Tidwell J."/>
            <person name="Bellgard S.E."/>
            <person name="Bellgard M.I."/>
        </authorList>
    </citation>
    <scope>NUCLEOTIDE SEQUENCE</scope>
    <source>
        <tissue evidence="1">Shoot tissue taken approximately 20 cm above the soil surface</tissue>
    </source>
</reference>
<dbReference type="EMBL" id="GBRH01261430">
    <property type="protein sequence ID" value="JAD36465.1"/>
    <property type="molecule type" value="Transcribed_RNA"/>
</dbReference>